<evidence type="ECO:0000313" key="1">
    <source>
        <dbReference type="EMBL" id="KAI5663308.1"/>
    </source>
</evidence>
<comment type="caution">
    <text evidence="1">The sequence shown here is derived from an EMBL/GenBank/DDBJ whole genome shotgun (WGS) entry which is preliminary data.</text>
</comment>
<proteinExistence type="predicted"/>
<organism evidence="1 2">
    <name type="scientific">Catharanthus roseus</name>
    <name type="common">Madagascar periwinkle</name>
    <name type="synonym">Vinca rosea</name>
    <dbReference type="NCBI Taxonomy" id="4058"/>
    <lineage>
        <taxon>Eukaryota</taxon>
        <taxon>Viridiplantae</taxon>
        <taxon>Streptophyta</taxon>
        <taxon>Embryophyta</taxon>
        <taxon>Tracheophyta</taxon>
        <taxon>Spermatophyta</taxon>
        <taxon>Magnoliopsida</taxon>
        <taxon>eudicotyledons</taxon>
        <taxon>Gunneridae</taxon>
        <taxon>Pentapetalae</taxon>
        <taxon>asterids</taxon>
        <taxon>lamiids</taxon>
        <taxon>Gentianales</taxon>
        <taxon>Apocynaceae</taxon>
        <taxon>Rauvolfioideae</taxon>
        <taxon>Vinceae</taxon>
        <taxon>Catharanthinae</taxon>
        <taxon>Catharanthus</taxon>
    </lineage>
</organism>
<name>A0ACC0AV43_CATRO</name>
<dbReference type="EMBL" id="CM044705">
    <property type="protein sequence ID" value="KAI5663308.1"/>
    <property type="molecule type" value="Genomic_DNA"/>
</dbReference>
<reference evidence="2" key="1">
    <citation type="journal article" date="2023" name="Nat. Plants">
        <title>Single-cell RNA sequencing provides a high-resolution roadmap for understanding the multicellular compartmentation of specialized metabolism.</title>
        <authorList>
            <person name="Sun S."/>
            <person name="Shen X."/>
            <person name="Li Y."/>
            <person name="Li Y."/>
            <person name="Wang S."/>
            <person name="Li R."/>
            <person name="Zhang H."/>
            <person name="Shen G."/>
            <person name="Guo B."/>
            <person name="Wei J."/>
            <person name="Xu J."/>
            <person name="St-Pierre B."/>
            <person name="Chen S."/>
            <person name="Sun C."/>
        </authorList>
    </citation>
    <scope>NUCLEOTIDE SEQUENCE [LARGE SCALE GENOMIC DNA]</scope>
</reference>
<dbReference type="Proteomes" id="UP001060085">
    <property type="component" value="Linkage Group LG05"/>
</dbReference>
<protein>
    <submittedName>
        <fullName evidence="1">Uncharacterized protein</fullName>
    </submittedName>
</protein>
<keyword evidence="2" id="KW-1185">Reference proteome</keyword>
<sequence length="132" mass="15417">MYHELEKITKKNNELKNKIDNLSNENSKLVCENKTLLESLEVVKKESDSSKLEFQKLILENKDLCEKVFSIEKYIVDYDDLKKKASDLTLCIESLQMEKKTLKSSFVLKDQLMTKVELDIIILIPLLNKHVL</sequence>
<accession>A0ACC0AV43</accession>
<gene>
    <name evidence="1" type="ORF">M9H77_22631</name>
</gene>
<evidence type="ECO:0000313" key="2">
    <source>
        <dbReference type="Proteomes" id="UP001060085"/>
    </source>
</evidence>